<name>A0A4Y8M362_9BACL</name>
<accession>A0A4Y8M362</accession>
<sequence>MEGPLYEQIYKYVFEKIKNGELQSGGRVPSEKELADQFNVSRITSKKALEMLSANRLIERVQGKGSFVAEALPESIDSLLATAKDPQSWKLVGLILPDFAESYGLRLIHGVEERCSELGGRMLMKITYDKREEEEAAIRSFLQLGVDGFIIFPVHGEHYNSELLRLVLDKYPLVFVDRYLKGLAACSVYSDNRAAAFDITKYLLDRGHSQIGFISLPVENTSTIEDRIQGYTDALIQHGLRLNPQHLMTNLYSSVPRSFEERNVQVDFENVKKFVELNPGLTAFVAVEYNLALILREVLLSMGKDIPGECSIVCFDSPRNPFGKYLFTHVSQDEFGMGQRAAELLQQQWESKEVPFNNIIPYTIVKGDSTE</sequence>
<dbReference type="SUPFAM" id="SSF46785">
    <property type="entry name" value="Winged helix' DNA-binding domain"/>
    <property type="match status" value="1"/>
</dbReference>
<dbReference type="InterPro" id="IPR036388">
    <property type="entry name" value="WH-like_DNA-bd_sf"/>
</dbReference>
<gene>
    <name evidence="6" type="ORF">E2980_09875</name>
</gene>
<dbReference type="InterPro" id="IPR036390">
    <property type="entry name" value="WH_DNA-bd_sf"/>
</dbReference>
<keyword evidence="1" id="KW-0678">Repressor</keyword>
<feature type="domain" description="HTH gntR-type" evidence="5">
    <location>
        <begin position="3"/>
        <end position="71"/>
    </location>
</feature>
<keyword evidence="7" id="KW-1185">Reference proteome</keyword>
<dbReference type="Pfam" id="PF13377">
    <property type="entry name" value="Peripla_BP_3"/>
    <property type="match status" value="1"/>
</dbReference>
<keyword evidence="3" id="KW-0238">DNA-binding</keyword>
<evidence type="ECO:0000256" key="3">
    <source>
        <dbReference type="ARBA" id="ARBA00023125"/>
    </source>
</evidence>
<organism evidence="6 7">
    <name type="scientific">Cohnella luojiensis</name>
    <dbReference type="NCBI Taxonomy" id="652876"/>
    <lineage>
        <taxon>Bacteria</taxon>
        <taxon>Bacillati</taxon>
        <taxon>Bacillota</taxon>
        <taxon>Bacilli</taxon>
        <taxon>Bacillales</taxon>
        <taxon>Paenibacillaceae</taxon>
        <taxon>Cohnella</taxon>
    </lineage>
</organism>
<dbReference type="Gene3D" id="3.40.50.2300">
    <property type="match status" value="2"/>
</dbReference>
<dbReference type="PANTHER" id="PTHR30146">
    <property type="entry name" value="LACI-RELATED TRANSCRIPTIONAL REPRESSOR"/>
    <property type="match status" value="1"/>
</dbReference>
<dbReference type="RefSeq" id="WP_135152024.1">
    <property type="nucleotide sequence ID" value="NZ_SOMN01000010.1"/>
</dbReference>
<evidence type="ECO:0000313" key="7">
    <source>
        <dbReference type="Proteomes" id="UP000297900"/>
    </source>
</evidence>
<keyword evidence="2" id="KW-0805">Transcription regulation</keyword>
<protein>
    <submittedName>
        <fullName evidence="6">GntR family transcriptional regulator</fullName>
    </submittedName>
</protein>
<dbReference type="AlphaFoldDB" id="A0A4Y8M362"/>
<dbReference type="EMBL" id="SOMN01000010">
    <property type="protein sequence ID" value="TFE27199.1"/>
    <property type="molecule type" value="Genomic_DNA"/>
</dbReference>
<evidence type="ECO:0000256" key="1">
    <source>
        <dbReference type="ARBA" id="ARBA00022491"/>
    </source>
</evidence>
<dbReference type="PROSITE" id="PS50949">
    <property type="entry name" value="HTH_GNTR"/>
    <property type="match status" value="1"/>
</dbReference>
<dbReference type="SMART" id="SM00345">
    <property type="entry name" value="HTH_GNTR"/>
    <property type="match status" value="1"/>
</dbReference>
<dbReference type="InterPro" id="IPR046335">
    <property type="entry name" value="LacI/GalR-like_sensor"/>
</dbReference>
<dbReference type="Gene3D" id="1.10.10.10">
    <property type="entry name" value="Winged helix-like DNA-binding domain superfamily/Winged helix DNA-binding domain"/>
    <property type="match status" value="1"/>
</dbReference>
<dbReference type="SUPFAM" id="SSF53822">
    <property type="entry name" value="Periplasmic binding protein-like I"/>
    <property type="match status" value="1"/>
</dbReference>
<evidence type="ECO:0000313" key="6">
    <source>
        <dbReference type="EMBL" id="TFE27199.1"/>
    </source>
</evidence>
<dbReference type="PRINTS" id="PR00035">
    <property type="entry name" value="HTHGNTR"/>
</dbReference>
<dbReference type="InterPro" id="IPR000524">
    <property type="entry name" value="Tscrpt_reg_HTH_GntR"/>
</dbReference>
<dbReference type="PANTHER" id="PTHR30146:SF95">
    <property type="entry name" value="RIBOSE OPERON REPRESSOR"/>
    <property type="match status" value="1"/>
</dbReference>
<dbReference type="InterPro" id="IPR028082">
    <property type="entry name" value="Peripla_BP_I"/>
</dbReference>
<evidence type="ECO:0000259" key="5">
    <source>
        <dbReference type="PROSITE" id="PS50949"/>
    </source>
</evidence>
<dbReference type="Pfam" id="PF00392">
    <property type="entry name" value="GntR"/>
    <property type="match status" value="1"/>
</dbReference>
<dbReference type="Proteomes" id="UP000297900">
    <property type="component" value="Unassembled WGS sequence"/>
</dbReference>
<proteinExistence type="predicted"/>
<dbReference type="OrthoDB" id="9799482at2"/>
<dbReference type="GO" id="GO:0000976">
    <property type="term" value="F:transcription cis-regulatory region binding"/>
    <property type="evidence" value="ECO:0007669"/>
    <property type="project" value="TreeGrafter"/>
</dbReference>
<dbReference type="CDD" id="cd06267">
    <property type="entry name" value="PBP1_LacI_sugar_binding-like"/>
    <property type="match status" value="1"/>
</dbReference>
<comment type="caution">
    <text evidence="6">The sequence shown here is derived from an EMBL/GenBank/DDBJ whole genome shotgun (WGS) entry which is preliminary data.</text>
</comment>
<keyword evidence="4" id="KW-0804">Transcription</keyword>
<dbReference type="GO" id="GO:0003700">
    <property type="term" value="F:DNA-binding transcription factor activity"/>
    <property type="evidence" value="ECO:0007669"/>
    <property type="project" value="InterPro"/>
</dbReference>
<evidence type="ECO:0000256" key="2">
    <source>
        <dbReference type="ARBA" id="ARBA00023015"/>
    </source>
</evidence>
<dbReference type="CDD" id="cd07377">
    <property type="entry name" value="WHTH_GntR"/>
    <property type="match status" value="1"/>
</dbReference>
<reference evidence="6 7" key="1">
    <citation type="submission" date="2019-03" db="EMBL/GenBank/DDBJ databases">
        <title>Cohnella endophytica sp. nov., a novel endophytic bacterium isolated from bark of Sonneratia apetala.</title>
        <authorList>
            <person name="Tuo L."/>
        </authorList>
    </citation>
    <scope>NUCLEOTIDE SEQUENCE [LARGE SCALE GENOMIC DNA]</scope>
    <source>
        <strain evidence="6 7">CCTCC AB 208254</strain>
    </source>
</reference>
<evidence type="ECO:0000256" key="4">
    <source>
        <dbReference type="ARBA" id="ARBA00023163"/>
    </source>
</evidence>